<reference evidence="9" key="1">
    <citation type="journal article" date="2016" name="Proc. Natl. Acad. Sci. U.S.A.">
        <title>Functional and topological diversity of LOV domain photoreceptors.</title>
        <authorList>
            <person name="Glantz S.T."/>
            <person name="Carpenter E.J."/>
            <person name="Melkonian M."/>
            <person name="Gardner K.H."/>
            <person name="Boyden E.S."/>
            <person name="Wong G.K."/>
            <person name="Chow B.Y."/>
        </authorList>
    </citation>
    <scope>NUCLEOTIDE SEQUENCE</scope>
    <source>
        <strain evidence="9">PRFO_2000107</strain>
    </source>
</reference>
<feature type="compositionally biased region" description="Basic and acidic residues" evidence="7">
    <location>
        <begin position="7"/>
        <end position="26"/>
    </location>
</feature>
<keyword evidence="6" id="KW-0675">Receptor</keyword>
<evidence type="ECO:0000259" key="8">
    <source>
        <dbReference type="PROSITE" id="PS50112"/>
    </source>
</evidence>
<keyword evidence="5" id="KW-0157">Chromophore</keyword>
<evidence type="ECO:0000256" key="5">
    <source>
        <dbReference type="ARBA" id="ARBA00022991"/>
    </source>
</evidence>
<feature type="domain" description="PAS" evidence="8">
    <location>
        <begin position="90"/>
        <end position="136"/>
    </location>
</feature>
<dbReference type="Pfam" id="PF13426">
    <property type="entry name" value="PAS_9"/>
    <property type="match status" value="1"/>
</dbReference>
<dbReference type="InterPro" id="IPR000014">
    <property type="entry name" value="PAS"/>
</dbReference>
<dbReference type="Gene3D" id="3.30.450.20">
    <property type="entry name" value="PAS domain"/>
    <property type="match status" value="1"/>
</dbReference>
<name>A0A126X0Q0_AGAAF</name>
<dbReference type="InterPro" id="IPR035965">
    <property type="entry name" value="PAS-like_dom_sf"/>
</dbReference>
<proteinExistence type="evidence at transcript level"/>
<accession>A0A126X0Q0</accession>
<dbReference type="AlphaFoldDB" id="A0A126X0Q0"/>
<keyword evidence="3" id="KW-0285">Flavoprotein</keyword>
<dbReference type="InterPro" id="IPR001610">
    <property type="entry name" value="PAC"/>
</dbReference>
<dbReference type="GO" id="GO:0009881">
    <property type="term" value="F:photoreceptor activity"/>
    <property type="evidence" value="ECO:0007669"/>
    <property type="project" value="UniProtKB-KW"/>
</dbReference>
<dbReference type="EMBL" id="KU700527">
    <property type="protein sequence ID" value="AML78289.1"/>
    <property type="molecule type" value="mRNA"/>
</dbReference>
<evidence type="ECO:0000256" key="1">
    <source>
        <dbReference type="ARBA" id="ARBA00022543"/>
    </source>
</evidence>
<sequence>MDSFEDTDNRGLEAEESREASDLEKQKASNAAKNILSILNYYRKHKDSVLCGKRSSLESISPLNSSLNISLGRIKQSFVLTDPYLPDMPIVYASDAFLSLTGYSKHEVLGRNCRFLNGPGTDVEALQEIKDSIQAEQACRVCLLNYRKDESSFWNHLHISPVRNSTGKIAFYVGVQINANSKDVHGLSPEMRQMSAVAAVKVAVRSLSAGPSSASS</sequence>
<protein>
    <submittedName>
        <fullName evidence="9">Putative LOV domain-containing protein</fullName>
    </submittedName>
</protein>
<dbReference type="PANTHER" id="PTHR47429:SF2">
    <property type="entry name" value="PROTEIN TWIN LOV 1"/>
    <property type="match status" value="1"/>
</dbReference>
<dbReference type="SMART" id="SM00086">
    <property type="entry name" value="PAC"/>
    <property type="match status" value="1"/>
</dbReference>
<keyword evidence="4" id="KW-0288">FMN</keyword>
<evidence type="ECO:0000256" key="7">
    <source>
        <dbReference type="SAM" id="MobiDB-lite"/>
    </source>
</evidence>
<evidence type="ECO:0000313" key="9">
    <source>
        <dbReference type="EMBL" id="AML78289.1"/>
    </source>
</evidence>
<dbReference type="GO" id="GO:0009637">
    <property type="term" value="P:response to blue light"/>
    <property type="evidence" value="ECO:0007669"/>
    <property type="project" value="UniProtKB-ARBA"/>
</dbReference>
<dbReference type="PANTHER" id="PTHR47429">
    <property type="entry name" value="PROTEIN TWIN LOV 1"/>
    <property type="match status" value="1"/>
</dbReference>
<dbReference type="SUPFAM" id="SSF55785">
    <property type="entry name" value="PYP-like sensor domain (PAS domain)"/>
    <property type="match status" value="1"/>
</dbReference>
<dbReference type="NCBIfam" id="TIGR00229">
    <property type="entry name" value="sensory_box"/>
    <property type="match status" value="1"/>
</dbReference>
<dbReference type="PROSITE" id="PS50112">
    <property type="entry name" value="PAS"/>
    <property type="match status" value="1"/>
</dbReference>
<evidence type="ECO:0000256" key="6">
    <source>
        <dbReference type="ARBA" id="ARBA00023170"/>
    </source>
</evidence>
<dbReference type="CDD" id="cd00130">
    <property type="entry name" value="PAS"/>
    <property type="match status" value="1"/>
</dbReference>
<keyword evidence="2" id="KW-0716">Sensory transduction</keyword>
<organism evidence="9">
    <name type="scientific">Agapanthus africanus</name>
    <name type="common">Lily of the Nile</name>
    <name type="synonym">Crinum africanum</name>
    <dbReference type="NCBI Taxonomy" id="51501"/>
    <lineage>
        <taxon>Eukaryota</taxon>
        <taxon>Viridiplantae</taxon>
        <taxon>Streptophyta</taxon>
        <taxon>Embryophyta</taxon>
        <taxon>Tracheophyta</taxon>
        <taxon>Spermatophyta</taxon>
        <taxon>Magnoliopsida</taxon>
        <taxon>Liliopsida</taxon>
        <taxon>Asparagales</taxon>
        <taxon>Amaryllidaceae</taxon>
        <taxon>Agapanthoideae</taxon>
        <taxon>Agapanthus</taxon>
    </lineage>
</organism>
<keyword evidence="1" id="KW-0600">Photoreceptor protein</keyword>
<evidence type="ECO:0000256" key="2">
    <source>
        <dbReference type="ARBA" id="ARBA00022606"/>
    </source>
</evidence>
<evidence type="ECO:0000256" key="3">
    <source>
        <dbReference type="ARBA" id="ARBA00022630"/>
    </source>
</evidence>
<dbReference type="FunFam" id="3.30.450.20:FF:000211">
    <property type="entry name" value="Protein TWIN LOV 1"/>
    <property type="match status" value="1"/>
</dbReference>
<feature type="region of interest" description="Disordered" evidence="7">
    <location>
        <begin position="1"/>
        <end position="26"/>
    </location>
</feature>
<dbReference type="GO" id="GO:0005634">
    <property type="term" value="C:nucleus"/>
    <property type="evidence" value="ECO:0007669"/>
    <property type="project" value="TreeGrafter"/>
</dbReference>
<evidence type="ECO:0000256" key="4">
    <source>
        <dbReference type="ARBA" id="ARBA00022643"/>
    </source>
</evidence>